<sequence>MKTILIIEDECQTRNIFLKSLEFEGFCAYGARNGSEGLQLARHYRPNLVVCDIMMPDMDGYAVLSQLRSSPETAGIPLIFLTAKVKMADLRQGMELGADDYLTKPCTVEQFLTAIATRLKRQDDLLKLYGQFPQRPLQESHPQVPETPSSIFPHCPQLTQVFRFIETSYHQPINLNDVANAAGYSPAYLTHLVQKYTGHTIKQWIIKQRMAKACQLLRTTQKSIKQVAELSGYPDPGYFTRQFRQIHGISPLRWRKKLTDPSGINHS</sequence>
<dbReference type="RefSeq" id="WP_283751766.1">
    <property type="nucleotide sequence ID" value="NZ_JAQOSP010000006.1"/>
</dbReference>
<evidence type="ECO:0000256" key="4">
    <source>
        <dbReference type="PROSITE-ProRule" id="PRU00169"/>
    </source>
</evidence>
<gene>
    <name evidence="7" type="ORF">PMG71_00995</name>
</gene>
<dbReference type="Gene3D" id="3.40.50.2300">
    <property type="match status" value="1"/>
</dbReference>
<evidence type="ECO:0000256" key="1">
    <source>
        <dbReference type="ARBA" id="ARBA00023015"/>
    </source>
</evidence>
<keyword evidence="8" id="KW-1185">Reference proteome</keyword>
<evidence type="ECO:0000259" key="6">
    <source>
        <dbReference type="PROSITE" id="PS50110"/>
    </source>
</evidence>
<comment type="caution">
    <text evidence="7">The sequence shown here is derived from an EMBL/GenBank/DDBJ whole genome shotgun (WGS) entry which is preliminary data.</text>
</comment>
<dbReference type="InterPro" id="IPR009057">
    <property type="entry name" value="Homeodomain-like_sf"/>
</dbReference>
<keyword evidence="4" id="KW-0597">Phosphoprotein</keyword>
<keyword evidence="1" id="KW-0805">Transcription regulation</keyword>
<reference evidence="7 8" key="1">
    <citation type="submission" date="2023-01" db="EMBL/GenBank/DDBJ databases">
        <title>Novel diversity within Roseofilum (Cyanobacteria; Desertifilaceae) from marine benthic mats with descriptions of four novel species.</title>
        <authorList>
            <person name="Wang Y."/>
            <person name="Berthold D.E."/>
            <person name="Hu J."/>
            <person name="Lefler F.W."/>
            <person name="Laughinghouse H.D. IV."/>
        </authorList>
    </citation>
    <scope>NUCLEOTIDE SEQUENCE [LARGE SCALE GENOMIC DNA]</scope>
    <source>
        <strain evidence="7 8">BLCC-M154</strain>
    </source>
</reference>
<keyword evidence="3" id="KW-0804">Transcription</keyword>
<dbReference type="Gene3D" id="1.10.10.60">
    <property type="entry name" value="Homeodomain-like"/>
    <property type="match status" value="2"/>
</dbReference>
<feature type="modified residue" description="4-aspartylphosphate" evidence="4">
    <location>
        <position position="52"/>
    </location>
</feature>
<evidence type="ECO:0000256" key="2">
    <source>
        <dbReference type="ARBA" id="ARBA00023125"/>
    </source>
</evidence>
<proteinExistence type="predicted"/>
<dbReference type="InterPro" id="IPR001789">
    <property type="entry name" value="Sig_transdc_resp-reg_receiver"/>
</dbReference>
<dbReference type="InterPro" id="IPR011006">
    <property type="entry name" value="CheY-like_superfamily"/>
</dbReference>
<dbReference type="Pfam" id="PF00072">
    <property type="entry name" value="Response_reg"/>
    <property type="match status" value="1"/>
</dbReference>
<dbReference type="Proteomes" id="UP001235303">
    <property type="component" value="Unassembled WGS sequence"/>
</dbReference>
<keyword evidence="2" id="KW-0238">DNA-binding</keyword>
<accession>A0ABT7AM68</accession>
<dbReference type="PROSITE" id="PS01124">
    <property type="entry name" value="HTH_ARAC_FAMILY_2"/>
    <property type="match status" value="1"/>
</dbReference>
<dbReference type="EMBL" id="JAQOSP010000006">
    <property type="protein sequence ID" value="MDJ1167998.1"/>
    <property type="molecule type" value="Genomic_DNA"/>
</dbReference>
<feature type="domain" description="Response regulatory" evidence="6">
    <location>
        <begin position="3"/>
        <end position="119"/>
    </location>
</feature>
<feature type="domain" description="HTH araC/xylS-type" evidence="5">
    <location>
        <begin position="159"/>
        <end position="257"/>
    </location>
</feature>
<dbReference type="Pfam" id="PF12833">
    <property type="entry name" value="HTH_18"/>
    <property type="match status" value="1"/>
</dbReference>
<dbReference type="SUPFAM" id="SSF46689">
    <property type="entry name" value="Homeodomain-like"/>
    <property type="match status" value="2"/>
</dbReference>
<dbReference type="InterPro" id="IPR018060">
    <property type="entry name" value="HTH_AraC"/>
</dbReference>
<dbReference type="SUPFAM" id="SSF52172">
    <property type="entry name" value="CheY-like"/>
    <property type="match status" value="1"/>
</dbReference>
<dbReference type="PANTHER" id="PTHR43280">
    <property type="entry name" value="ARAC-FAMILY TRANSCRIPTIONAL REGULATOR"/>
    <property type="match status" value="1"/>
</dbReference>
<dbReference type="InterPro" id="IPR018062">
    <property type="entry name" value="HTH_AraC-typ_CS"/>
</dbReference>
<dbReference type="SMART" id="SM00448">
    <property type="entry name" value="REC"/>
    <property type="match status" value="1"/>
</dbReference>
<evidence type="ECO:0000259" key="5">
    <source>
        <dbReference type="PROSITE" id="PS01124"/>
    </source>
</evidence>
<evidence type="ECO:0000313" key="8">
    <source>
        <dbReference type="Proteomes" id="UP001235303"/>
    </source>
</evidence>
<protein>
    <submittedName>
        <fullName evidence="7">Response regulator</fullName>
    </submittedName>
</protein>
<evidence type="ECO:0000313" key="7">
    <source>
        <dbReference type="EMBL" id="MDJ1167998.1"/>
    </source>
</evidence>
<organism evidence="7 8">
    <name type="scientific">Roseofilum acuticapitatum BLCC-M154</name>
    <dbReference type="NCBI Taxonomy" id="3022444"/>
    <lineage>
        <taxon>Bacteria</taxon>
        <taxon>Bacillati</taxon>
        <taxon>Cyanobacteriota</taxon>
        <taxon>Cyanophyceae</taxon>
        <taxon>Desertifilales</taxon>
        <taxon>Desertifilaceae</taxon>
        <taxon>Roseofilum</taxon>
        <taxon>Roseofilum acuticapitatum</taxon>
    </lineage>
</organism>
<dbReference type="PROSITE" id="PS50110">
    <property type="entry name" value="RESPONSE_REGULATORY"/>
    <property type="match status" value="1"/>
</dbReference>
<name>A0ABT7AM68_9CYAN</name>
<dbReference type="CDD" id="cd17574">
    <property type="entry name" value="REC_OmpR"/>
    <property type="match status" value="1"/>
</dbReference>
<dbReference type="PROSITE" id="PS00041">
    <property type="entry name" value="HTH_ARAC_FAMILY_1"/>
    <property type="match status" value="1"/>
</dbReference>
<dbReference type="PANTHER" id="PTHR43280:SF2">
    <property type="entry name" value="HTH-TYPE TRANSCRIPTIONAL REGULATOR EXSA"/>
    <property type="match status" value="1"/>
</dbReference>
<dbReference type="SMART" id="SM00342">
    <property type="entry name" value="HTH_ARAC"/>
    <property type="match status" value="1"/>
</dbReference>
<evidence type="ECO:0000256" key="3">
    <source>
        <dbReference type="ARBA" id="ARBA00023163"/>
    </source>
</evidence>